<organism evidence="1 2">
    <name type="scientific">Sodaliphilus pleomorphus</name>
    <dbReference type="NCBI Taxonomy" id="2606626"/>
    <lineage>
        <taxon>Bacteria</taxon>
        <taxon>Pseudomonadati</taxon>
        <taxon>Bacteroidota</taxon>
        <taxon>Bacteroidia</taxon>
        <taxon>Bacteroidales</taxon>
        <taxon>Muribaculaceae</taxon>
        <taxon>Sodaliphilus</taxon>
    </lineage>
</organism>
<evidence type="ECO:0000313" key="2">
    <source>
        <dbReference type="Proteomes" id="UP000483362"/>
    </source>
</evidence>
<sequence length="206" mass="21851">MPTPTTTANPCAATALYESLVHCKGTTVLPGLRSHIYYIAKSDIVTFPSAPASVPSDGSMKDLAIIKSDFVLKADSKWKKIDIVASSSSVKSESQGDAPSKTFKNTGEFRYPGNNAEAAAFCRQANADDLVYLWPQRDGQYRLLGNAMFETNTTPAQESGSSETDASGTTITVTVTDIMPSPYYTGKIETAEGKINGADGSVATSD</sequence>
<evidence type="ECO:0000313" key="1">
    <source>
        <dbReference type="EMBL" id="MSS18667.1"/>
    </source>
</evidence>
<name>A0A6L5XGL5_9BACT</name>
<evidence type="ECO:0008006" key="3">
    <source>
        <dbReference type="Google" id="ProtNLM"/>
    </source>
</evidence>
<dbReference type="AlphaFoldDB" id="A0A6L5XGL5"/>
<dbReference type="Proteomes" id="UP000483362">
    <property type="component" value="Unassembled WGS sequence"/>
</dbReference>
<accession>A0A6L5XGL5</accession>
<gene>
    <name evidence="1" type="ORF">FYJ29_13010</name>
</gene>
<proteinExistence type="predicted"/>
<keyword evidence="2" id="KW-1185">Reference proteome</keyword>
<protein>
    <recommendedName>
        <fullName evidence="3">Phage tail protein</fullName>
    </recommendedName>
</protein>
<dbReference type="RefSeq" id="WP_154328106.1">
    <property type="nucleotide sequence ID" value="NZ_CP045696.1"/>
</dbReference>
<comment type="caution">
    <text evidence="1">The sequence shown here is derived from an EMBL/GenBank/DDBJ whole genome shotgun (WGS) entry which is preliminary data.</text>
</comment>
<reference evidence="1 2" key="1">
    <citation type="submission" date="2019-08" db="EMBL/GenBank/DDBJ databases">
        <title>In-depth cultivation of the pig gut microbiome towards novel bacterial diversity and tailored functional studies.</title>
        <authorList>
            <person name="Wylensek D."/>
            <person name="Hitch T.C.A."/>
            <person name="Clavel T."/>
        </authorList>
    </citation>
    <scope>NUCLEOTIDE SEQUENCE [LARGE SCALE GENOMIC DNA]</scope>
    <source>
        <strain evidence="1 2">Oil-RF-744-WCA-WT-10</strain>
    </source>
</reference>
<dbReference type="EMBL" id="VULT01000029">
    <property type="protein sequence ID" value="MSS18667.1"/>
    <property type="molecule type" value="Genomic_DNA"/>
</dbReference>